<dbReference type="EMBL" id="ML735215">
    <property type="protein sequence ID" value="KAE8396296.1"/>
    <property type="molecule type" value="Genomic_DNA"/>
</dbReference>
<dbReference type="InterPro" id="IPR011990">
    <property type="entry name" value="TPR-like_helical_dom_sf"/>
</dbReference>
<feature type="region of interest" description="Disordered" evidence="1">
    <location>
        <begin position="100"/>
        <end position="123"/>
    </location>
</feature>
<protein>
    <recommendedName>
        <fullName evidence="3">Pentatricopeptide repeat protein</fullName>
    </recommendedName>
</protein>
<evidence type="ECO:0008006" key="3">
    <source>
        <dbReference type="Google" id="ProtNLM"/>
    </source>
</evidence>
<evidence type="ECO:0000313" key="2">
    <source>
        <dbReference type="EMBL" id="KAE8396296.1"/>
    </source>
</evidence>
<dbReference type="Proteomes" id="UP000326877">
    <property type="component" value="Unassembled WGS sequence"/>
</dbReference>
<reference evidence="2" key="1">
    <citation type="submission" date="2019-04" db="EMBL/GenBank/DDBJ databases">
        <title>Friends and foes A comparative genomics studyof 23 Aspergillus species from section Flavi.</title>
        <authorList>
            <consortium name="DOE Joint Genome Institute"/>
            <person name="Kjaerbolling I."/>
            <person name="Vesth T."/>
            <person name="Frisvad J.C."/>
            <person name="Nybo J.L."/>
            <person name="Theobald S."/>
            <person name="Kildgaard S."/>
            <person name="Isbrandt T."/>
            <person name="Kuo A."/>
            <person name="Sato A."/>
            <person name="Lyhne E.K."/>
            <person name="Kogle M.E."/>
            <person name="Wiebenga A."/>
            <person name="Kun R.S."/>
            <person name="Lubbers R.J."/>
            <person name="Makela M.R."/>
            <person name="Barry K."/>
            <person name="Chovatia M."/>
            <person name="Clum A."/>
            <person name="Daum C."/>
            <person name="Haridas S."/>
            <person name="He G."/>
            <person name="LaButti K."/>
            <person name="Lipzen A."/>
            <person name="Mondo S."/>
            <person name="Riley R."/>
            <person name="Salamov A."/>
            <person name="Simmons B.A."/>
            <person name="Magnuson J.K."/>
            <person name="Henrissat B."/>
            <person name="Mortensen U.H."/>
            <person name="Larsen T.O."/>
            <person name="Devries R.P."/>
            <person name="Grigoriev I.V."/>
            <person name="Machida M."/>
            <person name="Baker S.E."/>
            <person name="Andersen M.R."/>
        </authorList>
    </citation>
    <scope>NUCLEOTIDE SEQUENCE [LARGE SCALE GENOMIC DNA]</scope>
    <source>
        <strain evidence="2">IBT 14317</strain>
    </source>
</reference>
<dbReference type="AlphaFoldDB" id="A0A5N7CQ08"/>
<dbReference type="OrthoDB" id="3026777at2759"/>
<gene>
    <name evidence="2" type="ORF">BDV23DRAFT_143799</name>
</gene>
<sequence length="926" mass="106083">MITKPSHGTSAVPSRNALRVLRRLALAGSTVGSFCTVAAITYDVHRRVRVAERIIENKRALQTSAPNYDATYAARRLARMMEVAEAGEFISMDAFKEEDRKSQQAQSLHVGAGEVGHSDGRTESFQDTTQAEAFLETTHSGMNGATNLKRHTGKLPGKCDFIPPEYTRPTDNLNRPNYAIDKPAPLSDAAVSTPGTATLAEGENSIPKQMQDLLDRGRPIDAAQLFLDAHPASLNGISSDRRELAVQAFYVNCKEENVYIARNIFERLEEVDKVSPRLWKVLVFALAKKGSIESAATIYTRYMHKFQVSPDMVDVVLRCLLESHRLTTAKWFLFRNLQVDRDCGLCGAYLAGLWRKTRSIELLNGQLKKILTMLPRLGKDPSDKLFNPVVKAYVEFGRLADAEALVEDMITTYELPLRCRTKGLLVYGKALMCDWEGVEAGLQEMHDLNLTSRRRDFTPIFDRIFLEYWVSHTGHEIRDFIMRYIDKFNIVPDRVLYKHVLEAFVEKGDKEMISEFTRTARERGWKVPINEQEFLDMLRVRRLALEGAPVGFWQMLQAARVKYGQAAASQQILGYDQRSFPIPEVNTMPFTQSPLPWYQRTLQDVTPSKPVDQYQKLHKQMTHYMHVGKMTEALKCFQNAKNARFQFKQLHIELAAIATLLEHGLSEARALIEAEWRSIRHLIRFFPQFFRQIMEVDSATEAELIKMAVLRFYQLCWSNKRMIVKHHITVATSRRLITQNKPETAIDLLAAVYKSRYRHTLTFDGVCIKMFLRAFAAIDNIPGIRWCILTGLARGSALNHDLVVEVNRIMGVLKRKFNPDTLPAREASKTTEQLQYLARIADMLEKKSRGDPALWELKSNPNVKRSFRRMLKRSLDERRLYKETDIQETIEAWDEEYELEVLLGPIDIHPKSIAARWNERVVLGQI</sequence>
<dbReference type="Gene3D" id="1.25.40.10">
    <property type="entry name" value="Tetratricopeptide repeat domain"/>
    <property type="match status" value="1"/>
</dbReference>
<organism evidence="2">
    <name type="scientific">Petromyces alliaceus</name>
    <name type="common">Aspergillus alliaceus</name>
    <dbReference type="NCBI Taxonomy" id="209559"/>
    <lineage>
        <taxon>Eukaryota</taxon>
        <taxon>Fungi</taxon>
        <taxon>Dikarya</taxon>
        <taxon>Ascomycota</taxon>
        <taxon>Pezizomycotina</taxon>
        <taxon>Eurotiomycetes</taxon>
        <taxon>Eurotiomycetidae</taxon>
        <taxon>Eurotiales</taxon>
        <taxon>Aspergillaceae</taxon>
        <taxon>Aspergillus</taxon>
        <taxon>Aspergillus subgen. Circumdati</taxon>
    </lineage>
</organism>
<proteinExistence type="predicted"/>
<accession>A0A5N7CQ08</accession>
<name>A0A5N7CQ08_PETAA</name>
<evidence type="ECO:0000256" key="1">
    <source>
        <dbReference type="SAM" id="MobiDB-lite"/>
    </source>
</evidence>